<dbReference type="Gramene" id="KCW62797">
    <property type="protein sequence ID" value="KCW62797"/>
    <property type="gene ID" value="EUGRSUZ_G00389"/>
</dbReference>
<dbReference type="EMBL" id="KK198759">
    <property type="protein sequence ID" value="KCW62797.1"/>
    <property type="molecule type" value="Genomic_DNA"/>
</dbReference>
<organism evidence="1">
    <name type="scientific">Eucalyptus grandis</name>
    <name type="common">Flooded gum</name>
    <dbReference type="NCBI Taxonomy" id="71139"/>
    <lineage>
        <taxon>Eukaryota</taxon>
        <taxon>Viridiplantae</taxon>
        <taxon>Streptophyta</taxon>
        <taxon>Embryophyta</taxon>
        <taxon>Tracheophyta</taxon>
        <taxon>Spermatophyta</taxon>
        <taxon>Magnoliopsida</taxon>
        <taxon>eudicotyledons</taxon>
        <taxon>Gunneridae</taxon>
        <taxon>Pentapetalae</taxon>
        <taxon>rosids</taxon>
        <taxon>malvids</taxon>
        <taxon>Myrtales</taxon>
        <taxon>Myrtaceae</taxon>
        <taxon>Myrtoideae</taxon>
        <taxon>Eucalypteae</taxon>
        <taxon>Eucalyptus</taxon>
    </lineage>
</organism>
<protein>
    <submittedName>
        <fullName evidence="1">Uncharacterized protein</fullName>
    </submittedName>
</protein>
<accession>A0A059B992</accession>
<evidence type="ECO:0000313" key="1">
    <source>
        <dbReference type="EMBL" id="KCW62797.1"/>
    </source>
</evidence>
<dbReference type="AlphaFoldDB" id="A0A059B992"/>
<proteinExistence type="predicted"/>
<sequence length="73" mass="8687">MYNRTFKIIFGPYHPWNRLKMRQEKTDSPSTKILSTHKLEKENDLRFYKNEIQFSNSTLTSLQPPQGSHCQSL</sequence>
<name>A0A059B992_EUCGR</name>
<gene>
    <name evidence="1" type="ORF">EUGRSUZ_G00389</name>
</gene>
<dbReference type="InParanoid" id="A0A059B992"/>
<reference evidence="1" key="1">
    <citation type="submission" date="2013-07" db="EMBL/GenBank/DDBJ databases">
        <title>The genome of Eucalyptus grandis.</title>
        <authorList>
            <person name="Schmutz J."/>
            <person name="Hayes R."/>
            <person name="Myburg A."/>
            <person name="Tuskan G."/>
            <person name="Grattapaglia D."/>
            <person name="Rokhsar D.S."/>
        </authorList>
    </citation>
    <scope>NUCLEOTIDE SEQUENCE</scope>
    <source>
        <tissue evidence="1">Leaf extractions</tissue>
    </source>
</reference>